<dbReference type="EMBL" id="DWVS01000116">
    <property type="protein sequence ID" value="HJC87307.1"/>
    <property type="molecule type" value="Genomic_DNA"/>
</dbReference>
<dbReference type="GO" id="GO:0042597">
    <property type="term" value="C:periplasmic space"/>
    <property type="evidence" value="ECO:0007669"/>
    <property type="project" value="UniProtKB-SubCell"/>
</dbReference>
<evidence type="ECO:0000256" key="4">
    <source>
        <dbReference type="ARBA" id="ARBA00023239"/>
    </source>
</evidence>
<evidence type="ECO:0000256" key="1">
    <source>
        <dbReference type="ARBA" id="ARBA00004418"/>
    </source>
</evidence>
<dbReference type="AlphaFoldDB" id="A0A9D2QJR4"/>
<sequence length="682" mass="77708">MRKEEFFDRPDSCYFVPDPKESAEYCRKNWPEETAHILRVADEVCENYFLFDLNWDMERTYDPVIFEGEIDWSIKPKGDPEFVWQFNRHRFFICLGQAYWLTGDEKYVKGFLRLINDWMSRVPLDETTQGGPWRMLETGLRGETWTKAIRYFRGSELITEDFLDRFAACLRAHAERLVVQGGDARLQSNWCVLENSGLLEIALALPQNEQTEEWIRIALDRLERSSRVQVYADGSQWEQSPMYHNEVYHCLCCCVYLARINGIPLPEGMEERVHRMARADMIWRKPDMHQFTQGDSDDTDLGDVLSMGAYLFGDPELKYAGFDRLDFEDAWDFGMTAVKDYEKLAAKEPDFTSAALADSGNFYLRSDWSERANLLHFACGGMSTGHCHGDKLHVSLVLNGEDVLVDGGRGTYMDVPLRFVLKDNPGHNTTTVDGKSFTTFESSWYTEHLSLAVNRTFHQGKLAEYVQGGHLGYIDDGIFVNRRVIWIKPDIYLINDEFYAQGGHTYRQYFHCSPDGKVDMEENRAVFSGKNTEAFFTFLTDGVKLECGQGTYSTHYNQSGENPQICAILEKEGFASMITVINGGPKGEAQPACVRFLNVESHSLNRPLKEREAQAVHISLGDRSYVVTICHDEIYHTSDAVIAGDFQTGGGVNCYATGSVCVFETTGREDGTRIYGGEVLQA</sequence>
<accession>A0A9D2QJR4</accession>
<evidence type="ECO:0000259" key="5">
    <source>
        <dbReference type="Pfam" id="PF07940"/>
    </source>
</evidence>
<dbReference type="Pfam" id="PF16889">
    <property type="entry name" value="Hepar_II_III_N"/>
    <property type="match status" value="1"/>
</dbReference>
<dbReference type="SUPFAM" id="SSF48230">
    <property type="entry name" value="Chondroitin AC/alginate lyase"/>
    <property type="match status" value="1"/>
</dbReference>
<evidence type="ECO:0000256" key="3">
    <source>
        <dbReference type="ARBA" id="ARBA00022764"/>
    </source>
</evidence>
<reference evidence="7" key="2">
    <citation type="submission" date="2021-04" db="EMBL/GenBank/DDBJ databases">
        <authorList>
            <person name="Gilroy R."/>
        </authorList>
    </citation>
    <scope>NUCLEOTIDE SEQUENCE</scope>
    <source>
        <strain evidence="7">ChiBcec1-1630</strain>
    </source>
</reference>
<feature type="domain" description="Heparin-sulfate lyase N-terminal" evidence="6">
    <location>
        <begin position="50"/>
        <end position="300"/>
    </location>
</feature>
<dbReference type="PANTHER" id="PTHR39210:SF1">
    <property type="entry name" value="HEPARIN-SULFATE LYASE"/>
    <property type="match status" value="1"/>
</dbReference>
<feature type="domain" description="Heparinase II/III-like C-terminal" evidence="5">
    <location>
        <begin position="353"/>
        <end position="559"/>
    </location>
</feature>
<name>A0A9D2QJR4_9FIRM</name>
<comment type="subcellular location">
    <subcellularLocation>
        <location evidence="1">Periplasm</location>
    </subcellularLocation>
</comment>
<dbReference type="InterPro" id="IPR012480">
    <property type="entry name" value="Hepar_II_III_C"/>
</dbReference>
<reference evidence="7" key="1">
    <citation type="journal article" date="2021" name="PeerJ">
        <title>Extensive microbial diversity within the chicken gut microbiome revealed by metagenomics and culture.</title>
        <authorList>
            <person name="Gilroy R."/>
            <person name="Ravi A."/>
            <person name="Getino M."/>
            <person name="Pursley I."/>
            <person name="Horton D.L."/>
            <person name="Alikhan N.F."/>
            <person name="Baker D."/>
            <person name="Gharbi K."/>
            <person name="Hall N."/>
            <person name="Watson M."/>
            <person name="Adriaenssens E.M."/>
            <person name="Foster-Nyarko E."/>
            <person name="Jarju S."/>
            <person name="Secka A."/>
            <person name="Antonio M."/>
            <person name="Oren A."/>
            <person name="Chaudhuri R.R."/>
            <person name="La Ragione R."/>
            <person name="Hildebrand F."/>
            <person name="Pallen M.J."/>
        </authorList>
    </citation>
    <scope>NUCLEOTIDE SEQUENCE</scope>
    <source>
        <strain evidence="7">ChiBcec1-1630</strain>
    </source>
</reference>
<dbReference type="Proteomes" id="UP000823922">
    <property type="component" value="Unassembled WGS sequence"/>
</dbReference>
<dbReference type="Gene3D" id="1.50.10.100">
    <property type="entry name" value="Chondroitin AC/alginate lyase"/>
    <property type="match status" value="1"/>
</dbReference>
<evidence type="ECO:0000313" key="7">
    <source>
        <dbReference type="EMBL" id="HJC87307.1"/>
    </source>
</evidence>
<keyword evidence="3" id="KW-0574">Periplasm</keyword>
<evidence type="ECO:0000313" key="8">
    <source>
        <dbReference type="Proteomes" id="UP000823922"/>
    </source>
</evidence>
<proteinExistence type="predicted"/>
<dbReference type="GO" id="GO:0016829">
    <property type="term" value="F:lyase activity"/>
    <property type="evidence" value="ECO:0007669"/>
    <property type="project" value="UniProtKB-KW"/>
</dbReference>
<dbReference type="InterPro" id="IPR008929">
    <property type="entry name" value="Chondroitin_lyas"/>
</dbReference>
<dbReference type="Gene3D" id="2.70.98.70">
    <property type="match status" value="1"/>
</dbReference>
<evidence type="ECO:0000256" key="2">
    <source>
        <dbReference type="ARBA" id="ARBA00022729"/>
    </source>
</evidence>
<dbReference type="InterPro" id="IPR031680">
    <property type="entry name" value="Hepar_II_III_N"/>
</dbReference>
<organism evidence="7 8">
    <name type="scientific">Candidatus Eisenbergiella intestinigallinarum</name>
    <dbReference type="NCBI Taxonomy" id="2838549"/>
    <lineage>
        <taxon>Bacteria</taxon>
        <taxon>Bacillati</taxon>
        <taxon>Bacillota</taxon>
        <taxon>Clostridia</taxon>
        <taxon>Lachnospirales</taxon>
        <taxon>Lachnospiraceae</taxon>
        <taxon>Eisenbergiella</taxon>
    </lineage>
</organism>
<comment type="caution">
    <text evidence="7">The sequence shown here is derived from an EMBL/GenBank/DDBJ whole genome shotgun (WGS) entry which is preliminary data.</text>
</comment>
<dbReference type="PANTHER" id="PTHR39210">
    <property type="entry name" value="HEPARIN-SULFATE LYASE"/>
    <property type="match status" value="1"/>
</dbReference>
<keyword evidence="2" id="KW-0732">Signal</keyword>
<evidence type="ECO:0000259" key="6">
    <source>
        <dbReference type="Pfam" id="PF16889"/>
    </source>
</evidence>
<keyword evidence="4" id="KW-0456">Lyase</keyword>
<dbReference type="Pfam" id="PF07940">
    <property type="entry name" value="Hepar_II_III_C"/>
    <property type="match status" value="1"/>
</dbReference>
<protein>
    <submittedName>
        <fullName evidence="7">Heparinase II/III family protein</fullName>
    </submittedName>
</protein>
<gene>
    <name evidence="7" type="ORF">H9926_04745</name>
</gene>